<dbReference type="SUPFAM" id="SSF49785">
    <property type="entry name" value="Galactose-binding domain-like"/>
    <property type="match status" value="1"/>
</dbReference>
<dbReference type="NCBIfam" id="NF045579">
    <property type="entry name" value="rhamnoside_JR"/>
    <property type="match status" value="1"/>
</dbReference>
<keyword evidence="1" id="KW-0732">Signal</keyword>
<keyword evidence="4" id="KW-1185">Reference proteome</keyword>
<organism evidence="3 4">
    <name type="scientific">Mucilaginibacter sabulilitoris</name>
    <dbReference type="NCBI Taxonomy" id="1173583"/>
    <lineage>
        <taxon>Bacteria</taxon>
        <taxon>Pseudomonadati</taxon>
        <taxon>Bacteroidota</taxon>
        <taxon>Sphingobacteriia</taxon>
        <taxon>Sphingobacteriales</taxon>
        <taxon>Sphingobacteriaceae</taxon>
        <taxon>Mucilaginibacter</taxon>
    </lineage>
</organism>
<dbReference type="PANTHER" id="PTHR43817">
    <property type="entry name" value="GLYCOSYL HYDROLASE"/>
    <property type="match status" value="1"/>
</dbReference>
<sequence>MHRVFISVLVLGSCYLNAVNAQISKLKQGFLHPPDSAKPGVYWYFMDGNMSARSISEDLEAMKKAGIGNLVFLEVNVGIPRGKVEFLSDEWQELFAHAVKESKRLGIEITLGIGPGWTGSGGPWVPIEQSMQHLVSSTVNIAGGGKRAINLPIPAPKPPYFGEGAFTPELKKQWDDFYEDVAVLAYPTPSLPSSKITDIDEKALYYRAPYSSVKGVKQYLPTVAEYKDMPKNAAIDKSKIIDLTDKLRADGTLNWTAPKGNWTIIRFGRRNNGAITRPAPVPGLGFEADKFDTVALNAHLDNYVGKLVNKTGRPDVGEAGGLKRLHMDSWEMGAQNWTPHFREEFKKRRGYDPLPYYPVYAGNVVESEEISERFLWDLRQTAQELVLENHAGQVKKYAHKFGLELSIEPYDMNPTADLELGSVADVPMAEFWNKGLGFNSSFSCIEATSIGHVNGKSLVPAEAFTAQDNEGWKQYPGAMKNQGDWAFATGINRFVYHTFQNQFLADSLRPGATMGPYGVHWDRNQTWWPMVGGYHDYISRCQYILQQGQAVADILYLSPEGSPHVFRPPSSAMDGDLVLPDRKGYNFDGCSPGQLYKAIVKNKKIVFPGGSSYRLLVLPAIKTMTPALLQKITSLVNDGAVVVGAPPLKSPGLSGYPSCDEQVRTISRSLWGTLQEPSEQITHTYGKGKIIWGGSLDTQINDLYPEYDLTAQILKSMNVEQDFTADGQLRYTHRYTDDMDIYFVSNRTDQVVQTDVSFRSVKGHAQLWDPITGESRALPECVVKGQLTTLPLKFDAYQSYFVCFVNNVLPVSSTNKNFSINKVVKTLAGPWLVSFDPKWGGPPNIVFNELKDWTQRTEEGIKYYSGTAVYHKIFDLPRNLSSKENQRLYLDLGEIKNMGRVILNGKNLGVTWTAPFRVDITNAVLEKQNHLEIEVVNLWPNRLIGDENFPDDGINNGKWPDWLTKGLPRTSHRFTFSTYKFYTKDSPLLKSGLIGPVTIQQSDF</sequence>
<evidence type="ECO:0000256" key="1">
    <source>
        <dbReference type="ARBA" id="ARBA00022729"/>
    </source>
</evidence>
<dbReference type="Proteomes" id="UP001324380">
    <property type="component" value="Chromosome"/>
</dbReference>
<proteinExistence type="predicted"/>
<evidence type="ECO:0000256" key="2">
    <source>
        <dbReference type="ARBA" id="ARBA00022801"/>
    </source>
</evidence>
<dbReference type="CDD" id="cd03143">
    <property type="entry name" value="A4_beta-galactosidase_middle_domain"/>
    <property type="match status" value="1"/>
</dbReference>
<dbReference type="PANTHER" id="PTHR43817:SF1">
    <property type="entry name" value="HYDROLASE, FAMILY 43, PUTATIVE (AFU_ORTHOLOGUE AFUA_3G01660)-RELATED"/>
    <property type="match status" value="1"/>
</dbReference>
<protein>
    <submittedName>
        <fullName evidence="3">Glycosyl hydrolase</fullName>
    </submittedName>
</protein>
<evidence type="ECO:0000313" key="4">
    <source>
        <dbReference type="Proteomes" id="UP001324380"/>
    </source>
</evidence>
<dbReference type="Gene3D" id="2.60.120.260">
    <property type="entry name" value="Galactose-binding domain-like"/>
    <property type="match status" value="1"/>
</dbReference>
<name>A0ABZ0TKI8_9SPHI</name>
<dbReference type="Pfam" id="PF17132">
    <property type="entry name" value="Glyco_hydro_106"/>
    <property type="match status" value="1"/>
</dbReference>
<keyword evidence="2 3" id="KW-0378">Hydrolase</keyword>
<accession>A0ABZ0TKI8</accession>
<evidence type="ECO:0000313" key="3">
    <source>
        <dbReference type="EMBL" id="WPU92060.1"/>
    </source>
</evidence>
<reference evidence="3 4" key="1">
    <citation type="submission" date="2023-11" db="EMBL/GenBank/DDBJ databases">
        <title>Analysis of the Genomes of Mucilaginibacter gossypii cycad 4 and M. sabulilitoris SNA2: microbes with the potential for plant growth promotion.</title>
        <authorList>
            <person name="Hirsch A.M."/>
            <person name="Humm E."/>
            <person name="Rubbi M."/>
            <person name="Del Vecchio G."/>
            <person name="Ha S.M."/>
            <person name="Pellegrini M."/>
            <person name="Gunsalus R.P."/>
        </authorList>
    </citation>
    <scope>NUCLEOTIDE SEQUENCE [LARGE SCALE GENOMIC DNA]</scope>
    <source>
        <strain evidence="3 4">SNA2</strain>
    </source>
</reference>
<dbReference type="GO" id="GO:0016787">
    <property type="term" value="F:hydrolase activity"/>
    <property type="evidence" value="ECO:0007669"/>
    <property type="project" value="UniProtKB-KW"/>
</dbReference>
<dbReference type="InterPro" id="IPR008979">
    <property type="entry name" value="Galactose-bd-like_sf"/>
</dbReference>
<dbReference type="RefSeq" id="WP_321561226.1">
    <property type="nucleotide sequence ID" value="NZ_CP139558.1"/>
</dbReference>
<gene>
    <name evidence="3" type="ORF">SNE25_22325</name>
</gene>
<dbReference type="EMBL" id="CP139558">
    <property type="protein sequence ID" value="WPU92060.1"/>
    <property type="molecule type" value="Genomic_DNA"/>
</dbReference>